<dbReference type="Pfam" id="PF00520">
    <property type="entry name" value="Ion_trans"/>
    <property type="match status" value="3"/>
</dbReference>
<feature type="transmembrane region" description="Helical" evidence="7">
    <location>
        <begin position="499"/>
        <end position="528"/>
    </location>
</feature>
<feature type="transmembrane region" description="Helical" evidence="7">
    <location>
        <begin position="36"/>
        <end position="58"/>
    </location>
</feature>
<dbReference type="Proteomes" id="UP001642540">
    <property type="component" value="Unassembled WGS sequence"/>
</dbReference>
<evidence type="ECO:0000256" key="2">
    <source>
        <dbReference type="ARBA" id="ARBA00022692"/>
    </source>
</evidence>
<gene>
    <name evidence="9" type="ORF">ODALV1_LOCUS8662</name>
</gene>
<keyword evidence="3 7" id="KW-1133">Transmembrane helix</keyword>
<dbReference type="PANTHER" id="PTHR10037:SF62">
    <property type="entry name" value="SODIUM CHANNEL PROTEIN 60E"/>
    <property type="match status" value="1"/>
</dbReference>
<reference evidence="9 10" key="1">
    <citation type="submission" date="2024-08" db="EMBL/GenBank/DDBJ databases">
        <authorList>
            <person name="Cucini C."/>
            <person name="Frati F."/>
        </authorList>
    </citation>
    <scope>NUCLEOTIDE SEQUENCE [LARGE SCALE GENOMIC DNA]</scope>
</reference>
<evidence type="ECO:0000256" key="5">
    <source>
        <dbReference type="SAM" id="Coils"/>
    </source>
</evidence>
<comment type="caution">
    <text evidence="9">The sequence shown here is derived from an EMBL/GenBank/DDBJ whole genome shotgun (WGS) entry which is preliminary data.</text>
</comment>
<feature type="domain" description="Ion transport" evidence="8">
    <location>
        <begin position="394"/>
        <end position="501"/>
    </location>
</feature>
<evidence type="ECO:0000256" key="6">
    <source>
        <dbReference type="SAM" id="MobiDB-lite"/>
    </source>
</evidence>
<keyword evidence="2 7" id="KW-0812">Transmembrane</keyword>
<feature type="transmembrane region" description="Helical" evidence="7">
    <location>
        <begin position="426"/>
        <end position="448"/>
    </location>
</feature>
<keyword evidence="4 7" id="KW-0472">Membrane</keyword>
<keyword evidence="10" id="KW-1185">Reference proteome</keyword>
<feature type="transmembrane region" description="Helical" evidence="7">
    <location>
        <begin position="187"/>
        <end position="213"/>
    </location>
</feature>
<protein>
    <recommendedName>
        <fullName evidence="8">Ion transport domain-containing protein</fullName>
    </recommendedName>
</protein>
<evidence type="ECO:0000256" key="3">
    <source>
        <dbReference type="ARBA" id="ARBA00022989"/>
    </source>
</evidence>
<accession>A0ABP1Q967</accession>
<evidence type="ECO:0000256" key="4">
    <source>
        <dbReference type="ARBA" id="ARBA00023136"/>
    </source>
</evidence>
<name>A0ABP1Q967_9HEXA</name>
<feature type="compositionally biased region" description="Basic and acidic residues" evidence="6">
    <location>
        <begin position="572"/>
        <end position="588"/>
    </location>
</feature>
<dbReference type="PANTHER" id="PTHR10037">
    <property type="entry name" value="VOLTAGE-GATED CATION CHANNEL CALCIUM AND SODIUM"/>
    <property type="match status" value="1"/>
</dbReference>
<dbReference type="Gene3D" id="1.20.120.350">
    <property type="entry name" value="Voltage-gated potassium channels. Chain C"/>
    <property type="match status" value="2"/>
</dbReference>
<keyword evidence="5" id="KW-0175">Coiled coil</keyword>
<dbReference type="EMBL" id="CAXLJM020000026">
    <property type="protein sequence ID" value="CAL8093988.1"/>
    <property type="molecule type" value="Genomic_DNA"/>
</dbReference>
<feature type="region of interest" description="Disordered" evidence="6">
    <location>
        <begin position="571"/>
        <end position="594"/>
    </location>
</feature>
<evidence type="ECO:0000256" key="1">
    <source>
        <dbReference type="ARBA" id="ARBA00004141"/>
    </source>
</evidence>
<feature type="transmembrane region" description="Helical" evidence="7">
    <location>
        <begin position="758"/>
        <end position="777"/>
    </location>
</feature>
<dbReference type="SUPFAM" id="SSF81324">
    <property type="entry name" value="Voltage-gated potassium channels"/>
    <property type="match status" value="3"/>
</dbReference>
<proteinExistence type="predicted"/>
<feature type="transmembrane region" description="Helical" evidence="7">
    <location>
        <begin position="789"/>
        <end position="812"/>
    </location>
</feature>
<dbReference type="InterPro" id="IPR043203">
    <property type="entry name" value="VGCC_Ca_Na"/>
</dbReference>
<feature type="compositionally biased region" description="Basic and acidic residues" evidence="6">
    <location>
        <begin position="340"/>
        <end position="350"/>
    </location>
</feature>
<feature type="transmembrane region" description="Helical" evidence="7">
    <location>
        <begin position="396"/>
        <end position="414"/>
    </location>
</feature>
<feature type="domain" description="Ion transport" evidence="8">
    <location>
        <begin position="752"/>
        <end position="886"/>
    </location>
</feature>
<dbReference type="Gene3D" id="1.10.287.70">
    <property type="match status" value="1"/>
</dbReference>
<dbReference type="InterPro" id="IPR027359">
    <property type="entry name" value="Volt_channel_dom_sf"/>
</dbReference>
<feature type="transmembrane region" description="Helical" evidence="7">
    <location>
        <begin position="818"/>
        <end position="836"/>
    </location>
</feature>
<dbReference type="InterPro" id="IPR005821">
    <property type="entry name" value="Ion_trans_dom"/>
</dbReference>
<organism evidence="9 10">
    <name type="scientific">Orchesella dallaii</name>
    <dbReference type="NCBI Taxonomy" id="48710"/>
    <lineage>
        <taxon>Eukaryota</taxon>
        <taxon>Metazoa</taxon>
        <taxon>Ecdysozoa</taxon>
        <taxon>Arthropoda</taxon>
        <taxon>Hexapoda</taxon>
        <taxon>Collembola</taxon>
        <taxon>Entomobryomorpha</taxon>
        <taxon>Entomobryoidea</taxon>
        <taxon>Orchesellidae</taxon>
        <taxon>Orchesellinae</taxon>
        <taxon>Orchesella</taxon>
    </lineage>
</organism>
<evidence type="ECO:0000259" key="8">
    <source>
        <dbReference type="Pfam" id="PF00520"/>
    </source>
</evidence>
<feature type="domain" description="Ion transport" evidence="8">
    <location>
        <begin position="23"/>
        <end position="218"/>
    </location>
</feature>
<feature type="region of interest" description="Disordered" evidence="6">
    <location>
        <begin position="327"/>
        <end position="350"/>
    </location>
</feature>
<evidence type="ECO:0000256" key="7">
    <source>
        <dbReference type="SAM" id="Phobius"/>
    </source>
</evidence>
<comment type="subcellular location">
    <subcellularLocation>
        <location evidence="1">Membrane</location>
        <topology evidence="1">Multi-pass membrane protein</topology>
    </subcellularLocation>
</comment>
<feature type="coiled-coil region" evidence="5">
    <location>
        <begin position="261"/>
        <end position="288"/>
    </location>
</feature>
<evidence type="ECO:0000313" key="10">
    <source>
        <dbReference type="Proteomes" id="UP001642540"/>
    </source>
</evidence>
<sequence>MAAAAGAMMNAIVSHRGGRPSGSGLRLMINALLNSVIQLLEVMVLTFVCLVVFSMIAFELFSGRLRSKCVVIKGGTEDKHRYPPIDSLVVGQYEADKLWNEWVNDFKNWKHRSFPNDEPVMCGNSSDMRQCGSGYTCLSLLGDNPNNGWVSFDSFFESMLSTFQVLTLDYWERIYDLVVSTNGILSLFFFLLVIFLGSYYLLNLMLAVVAMSYENEARLQEQSYLTCSEKLRKARKKSNFSFDDLGKINICKMTHYRQRTKSELEMRAKRLKVEVNEEEEKMARQGEVEYVDTIFGLIGMHMTLGQAEVTEDKVRLASVSSMAYDPFGSDAGDNQDENVEDKNNERFVQRSRSESDVEILDTDSIYRINPSSIRMRYLRVTTFLSACLKPIVYHRVFEYFITFCIIINTIVLGLEHHGQSREFDDYLQIGNYIFMAIFTAEAIIKILAMQCEYFDIKWNIFDFVIVGLSYLDFCLDYFKQGGHSAKAGNGLSVIRSFRLPYLKCFSIFLPILIVGNFIVLNLFLALLLNSFDSEELNAQREKEMEACGRTENLKNIVGLLLQKGKSMTFSKVESDHHEQEQNLEHEHNQPSLPSIPVLSVTETLGALSVPTIDIVKSDIDIPSPSKSKSQRSRQTLAGRRRFKKLIKRVMIKQRTAAAERVIARMENKREMNTHLTESKMLLKNPASCQPEERFHSNSTPTESIFSERVIKVKDCFPKKCQLIFCRYRSKPKTWRVSPWDRFRSWCVVFASHPAFEGIILLLIVASSITLCFEDIYLDSKPTLKWVLCLLNMAFTGIFFVEMIIKWFAIGIYGYFTNFWTILDGFIVLVSCISAFFDFSSGACSITPGGMTATSQNFVILKALRTLRALRPLRAISRWEGMKVLSFTNA</sequence>
<evidence type="ECO:0000313" key="9">
    <source>
        <dbReference type="EMBL" id="CAL8093988.1"/>
    </source>
</evidence>